<evidence type="ECO:0000259" key="5">
    <source>
        <dbReference type="Pfam" id="PF07992"/>
    </source>
</evidence>
<gene>
    <name evidence="6" type="ORF">HYPSUDRAFT_1008773</name>
</gene>
<evidence type="ECO:0000313" key="7">
    <source>
        <dbReference type="Proteomes" id="UP000054270"/>
    </source>
</evidence>
<dbReference type="Gene3D" id="3.50.50.100">
    <property type="match status" value="1"/>
</dbReference>
<sequence>MFNMAARPNIVIVGAGGTGAQVARLLSAKLKPDQYNILVVTARPYYTHLPAWIRMSVTDEGNLEDRAHITYNYTMHNGNGQFVIGRAASIISEEGDKPGTLVLESGERIEYSVLVLTPGSIWEGALNIPDSKKETMEHLSTWRQKFKNAHDIVLVGGGAVALEYAGELKDLYPNKKVTIVHGDSLLLNDAYPNRFRKDVANAVRSRGVDVVLDDHVDDLEPSESGVIQTRNGKRIIADLVVPCRGPKPNSGFVTLMPGTLSPTNRVRVSATLQVFNYPRIFAGGDVIEWDQQKQVAKYGEHASVIATNVVTVLKGKLPSTLYRGAYELISISNGKKAGGTYWQIFWGPTFGDWVSTTVKSKDLFLTWTRKSLGLSS</sequence>
<dbReference type="InterPro" id="IPR023753">
    <property type="entry name" value="FAD/NAD-binding_dom"/>
</dbReference>
<dbReference type="AlphaFoldDB" id="A0A0D2NM08"/>
<dbReference type="Pfam" id="PF07992">
    <property type="entry name" value="Pyr_redox_2"/>
    <property type="match status" value="1"/>
</dbReference>
<keyword evidence="4" id="KW-0560">Oxidoreductase</keyword>
<dbReference type="PANTHER" id="PTHR43735:SF3">
    <property type="entry name" value="FERROPTOSIS SUPPRESSOR PROTEIN 1"/>
    <property type="match status" value="1"/>
</dbReference>
<keyword evidence="7" id="KW-1185">Reference proteome</keyword>
<dbReference type="GO" id="GO:0050660">
    <property type="term" value="F:flavin adenine dinucleotide binding"/>
    <property type="evidence" value="ECO:0007669"/>
    <property type="project" value="TreeGrafter"/>
</dbReference>
<reference evidence="7" key="1">
    <citation type="submission" date="2014-04" db="EMBL/GenBank/DDBJ databases">
        <title>Evolutionary Origins and Diversification of the Mycorrhizal Mutualists.</title>
        <authorList>
            <consortium name="DOE Joint Genome Institute"/>
            <consortium name="Mycorrhizal Genomics Consortium"/>
            <person name="Kohler A."/>
            <person name="Kuo A."/>
            <person name="Nagy L.G."/>
            <person name="Floudas D."/>
            <person name="Copeland A."/>
            <person name="Barry K.W."/>
            <person name="Cichocki N."/>
            <person name="Veneault-Fourrey C."/>
            <person name="LaButti K."/>
            <person name="Lindquist E.A."/>
            <person name="Lipzen A."/>
            <person name="Lundell T."/>
            <person name="Morin E."/>
            <person name="Murat C."/>
            <person name="Riley R."/>
            <person name="Ohm R."/>
            <person name="Sun H."/>
            <person name="Tunlid A."/>
            <person name="Henrissat B."/>
            <person name="Grigoriev I.V."/>
            <person name="Hibbett D.S."/>
            <person name="Martin F."/>
        </authorList>
    </citation>
    <scope>NUCLEOTIDE SEQUENCE [LARGE SCALE GENOMIC DNA]</scope>
    <source>
        <strain evidence="7">FD-334 SS-4</strain>
    </source>
</reference>
<evidence type="ECO:0000313" key="6">
    <source>
        <dbReference type="EMBL" id="KJA17681.1"/>
    </source>
</evidence>
<name>A0A0D2NM08_HYPSF</name>
<dbReference type="GO" id="GO:0004174">
    <property type="term" value="F:electron-transferring-flavoprotein dehydrogenase activity"/>
    <property type="evidence" value="ECO:0007669"/>
    <property type="project" value="TreeGrafter"/>
</dbReference>
<proteinExistence type="inferred from homology"/>
<evidence type="ECO:0000256" key="4">
    <source>
        <dbReference type="ARBA" id="ARBA00023002"/>
    </source>
</evidence>
<dbReference type="PANTHER" id="PTHR43735">
    <property type="entry name" value="APOPTOSIS-INDUCING FACTOR 1"/>
    <property type="match status" value="1"/>
</dbReference>
<keyword evidence="3" id="KW-0274">FAD</keyword>
<dbReference type="Proteomes" id="UP000054270">
    <property type="component" value="Unassembled WGS sequence"/>
</dbReference>
<dbReference type="EMBL" id="KN817600">
    <property type="protein sequence ID" value="KJA17681.1"/>
    <property type="molecule type" value="Genomic_DNA"/>
</dbReference>
<comment type="similarity">
    <text evidence="1">Belongs to the FAD-dependent oxidoreductase family.</text>
</comment>
<evidence type="ECO:0000256" key="3">
    <source>
        <dbReference type="ARBA" id="ARBA00022827"/>
    </source>
</evidence>
<feature type="domain" description="FAD/NAD(P)-binding" evidence="5">
    <location>
        <begin position="9"/>
        <end position="292"/>
    </location>
</feature>
<dbReference type="OrthoDB" id="202203at2759"/>
<dbReference type="InterPro" id="IPR036188">
    <property type="entry name" value="FAD/NAD-bd_sf"/>
</dbReference>
<dbReference type="PRINTS" id="PR00411">
    <property type="entry name" value="PNDRDTASEI"/>
</dbReference>
<evidence type="ECO:0000256" key="1">
    <source>
        <dbReference type="ARBA" id="ARBA00006442"/>
    </source>
</evidence>
<dbReference type="STRING" id="945553.A0A0D2NM08"/>
<protein>
    <recommendedName>
        <fullName evidence="5">FAD/NAD(P)-binding domain-containing protein</fullName>
    </recommendedName>
</protein>
<organism evidence="6 7">
    <name type="scientific">Hypholoma sublateritium (strain FD-334 SS-4)</name>
    <dbReference type="NCBI Taxonomy" id="945553"/>
    <lineage>
        <taxon>Eukaryota</taxon>
        <taxon>Fungi</taxon>
        <taxon>Dikarya</taxon>
        <taxon>Basidiomycota</taxon>
        <taxon>Agaricomycotina</taxon>
        <taxon>Agaricomycetes</taxon>
        <taxon>Agaricomycetidae</taxon>
        <taxon>Agaricales</taxon>
        <taxon>Agaricineae</taxon>
        <taxon>Strophariaceae</taxon>
        <taxon>Hypholoma</taxon>
    </lineage>
</organism>
<evidence type="ECO:0000256" key="2">
    <source>
        <dbReference type="ARBA" id="ARBA00022630"/>
    </source>
</evidence>
<dbReference type="PRINTS" id="PR00368">
    <property type="entry name" value="FADPNR"/>
</dbReference>
<accession>A0A0D2NM08</accession>
<keyword evidence="2" id="KW-0285">Flavoprotein</keyword>
<dbReference type="OMA" id="YANIHIV"/>
<dbReference type="SUPFAM" id="SSF51905">
    <property type="entry name" value="FAD/NAD(P)-binding domain"/>
    <property type="match status" value="1"/>
</dbReference>
<dbReference type="GO" id="GO:0005737">
    <property type="term" value="C:cytoplasm"/>
    <property type="evidence" value="ECO:0007669"/>
    <property type="project" value="TreeGrafter"/>
</dbReference>